<feature type="region of interest" description="Disordered" evidence="11">
    <location>
        <begin position="1"/>
        <end position="260"/>
    </location>
</feature>
<evidence type="ECO:0000256" key="7">
    <source>
        <dbReference type="ARBA" id="ARBA00022840"/>
    </source>
</evidence>
<evidence type="ECO:0000259" key="12">
    <source>
        <dbReference type="PROSITE" id="PS50172"/>
    </source>
</evidence>
<dbReference type="GO" id="GO:0006281">
    <property type="term" value="P:DNA repair"/>
    <property type="evidence" value="ECO:0007669"/>
    <property type="project" value="InterPro"/>
</dbReference>
<name>A0AAD7HCL4_9AGAR</name>
<dbReference type="GO" id="GO:0005524">
    <property type="term" value="F:ATP binding"/>
    <property type="evidence" value="ECO:0007669"/>
    <property type="project" value="UniProtKB-UniRule"/>
</dbReference>
<evidence type="ECO:0000256" key="5">
    <source>
        <dbReference type="ARBA" id="ARBA00022705"/>
    </source>
</evidence>
<dbReference type="GO" id="GO:0003689">
    <property type="term" value="F:DNA clamp loader activity"/>
    <property type="evidence" value="ECO:0007669"/>
    <property type="project" value="UniProtKB-UniRule"/>
</dbReference>
<sequence length="986" mass="107416">MAPSQKAAKPAQSNGKDIRAFFGGPASQKATPKPAESKKPSQKADTIEILDSDDEPMPSVQQASSSKAVAKSSPVAPKEEKKPTLGAGPRKSAPAALKPMDVDSDDEPVVKKRKKATALLSSDDDEDTPPKKKAAAGTSKPKPRLSKAEDDDFVVSDDDEAPARKTTSRRASTQLFLPSDDEDEDEAPKKKPAPSKPRPSKSKKDGFIVSSDEDEPAPKKATAKPKPKATTSKPPAKAAATTKGKEKVKEEKVKEEPAKEKFNWAAARAAKLAGPSAPGSKAVPDGEPNCLAGLALVFTGELSSFSREESVEIAKRYGARVPTQPSSKTDYVVLGDNAGPSKLTAIKKHGLRTLDEDGFLHLIATRKGSGQFDEKTSKKMQKDKEAIETAAKEMEKREKKEAKEASSGSSKIDPSSQLWTTRYAPQNIKEICGNKTQVERLQQWLQDWPKSLKSGFKKPGPNGMNVYRAVLISGPPGIGKTTSAHMVAKLEGFTPIELNASDARSKKLVENGMNVNNKSLDGYIGGSRERDGVTITDRTVLIMDEVDGMSAGDRGGVGALTTLIKKSKVPIICIANDGGAQKLKPLKNNVFSMTFQRPQAQAIRSRLMTIAFKEKMQVPANVLDQLVQSSQSDIRQVLNMLSTWRLSNRTMNFDEGKSLAQMNEKYTVMSPFDITSKVMGPKLFASNSRATLNDKMELYFQDHSLVPLMIQENYLKSEPMRLKNYDGPMKILKSLELMDNAASSISDGDLVDALIHGPEQHWGLMPLHAVCSTIRPASFMYGMGVHWGGNNPMSFPAWLGQNSKQSKLNRQLGEVQIRMRLKVSGDKSEIRQSYIPALFPHIVKPLMDVGASAVEEVIKTMDDYYLTKEDWDAIVELGVDDKKDEFVLKKISTATKTNLTKKYNASEHPIPFYKADAGKAPKKLPGGPAPDLDDVFDIDEPIEDASDDDKGSQDADDDISKDKMIKAPKKKGAKAKAAPKTTKAKK</sequence>
<dbReference type="GO" id="GO:0016887">
    <property type="term" value="F:ATP hydrolysis activity"/>
    <property type="evidence" value="ECO:0007669"/>
    <property type="project" value="InterPro"/>
</dbReference>
<feature type="compositionally biased region" description="Low complexity" evidence="11">
    <location>
        <begin position="975"/>
        <end position="986"/>
    </location>
</feature>
<feature type="region of interest" description="Disordered" evidence="11">
    <location>
        <begin position="391"/>
        <end position="416"/>
    </location>
</feature>
<evidence type="ECO:0000256" key="6">
    <source>
        <dbReference type="ARBA" id="ARBA00022741"/>
    </source>
</evidence>
<evidence type="ECO:0000313" key="13">
    <source>
        <dbReference type="EMBL" id="KAJ7717662.1"/>
    </source>
</evidence>
<dbReference type="Pfam" id="PF00004">
    <property type="entry name" value="AAA"/>
    <property type="match status" value="1"/>
</dbReference>
<feature type="compositionally biased region" description="Low complexity" evidence="11">
    <location>
        <begin position="228"/>
        <end position="242"/>
    </location>
</feature>
<dbReference type="InterPro" id="IPR013725">
    <property type="entry name" value="DNA_replication_fac_RFC1_C"/>
</dbReference>
<evidence type="ECO:0000256" key="11">
    <source>
        <dbReference type="SAM" id="MobiDB-lite"/>
    </source>
</evidence>
<dbReference type="SUPFAM" id="SSF52540">
    <property type="entry name" value="P-loop containing nucleoside triphosphate hydrolases"/>
    <property type="match status" value="1"/>
</dbReference>
<dbReference type="CDD" id="cd00009">
    <property type="entry name" value="AAA"/>
    <property type="match status" value="1"/>
</dbReference>
<comment type="similarity">
    <text evidence="2 10">Belongs to the activator 1 large subunit family.</text>
</comment>
<dbReference type="FunFam" id="1.20.272.10:FF:000005">
    <property type="entry name" value="Replication factor C subunit 1"/>
    <property type="match status" value="1"/>
</dbReference>
<dbReference type="PROSITE" id="PS50172">
    <property type="entry name" value="BRCT"/>
    <property type="match status" value="1"/>
</dbReference>
<feature type="compositionally biased region" description="Low complexity" evidence="11">
    <location>
        <begin position="58"/>
        <end position="76"/>
    </location>
</feature>
<accession>A0AAD7HCL4</accession>
<dbReference type="FunFam" id="3.40.50.300:FF:000395">
    <property type="entry name" value="Replication factor C subunit 1"/>
    <property type="match status" value="1"/>
</dbReference>
<dbReference type="GO" id="GO:0006271">
    <property type="term" value="P:DNA strand elongation involved in DNA replication"/>
    <property type="evidence" value="ECO:0007669"/>
    <property type="project" value="UniProtKB-ARBA"/>
</dbReference>
<evidence type="ECO:0000256" key="8">
    <source>
        <dbReference type="ARBA" id="ARBA00023125"/>
    </source>
</evidence>
<comment type="subcellular location">
    <subcellularLocation>
        <location evidence="1 10">Nucleus</location>
    </subcellularLocation>
</comment>
<evidence type="ECO:0000256" key="2">
    <source>
        <dbReference type="ARBA" id="ARBA00006116"/>
    </source>
</evidence>
<comment type="caution">
    <text evidence="13">The sequence shown here is derived from an EMBL/GenBank/DDBJ whole genome shotgun (WGS) entry which is preliminary data.</text>
</comment>
<dbReference type="EMBL" id="JARKIB010000274">
    <property type="protein sequence ID" value="KAJ7717662.1"/>
    <property type="molecule type" value="Genomic_DNA"/>
</dbReference>
<dbReference type="Pfam" id="PF08519">
    <property type="entry name" value="RFC1"/>
    <property type="match status" value="1"/>
</dbReference>
<dbReference type="FunFam" id="3.40.50.10190:FF:000001">
    <property type="entry name" value="Replication factor C subunit 1"/>
    <property type="match status" value="1"/>
</dbReference>
<dbReference type="Pfam" id="PF00533">
    <property type="entry name" value="BRCT"/>
    <property type="match status" value="1"/>
</dbReference>
<feature type="compositionally biased region" description="Basic and acidic residues" evidence="11">
    <location>
        <begin position="243"/>
        <end position="260"/>
    </location>
</feature>
<keyword evidence="7 10" id="KW-0067">ATP-binding</keyword>
<keyword evidence="14" id="KW-1185">Reference proteome</keyword>
<protein>
    <recommendedName>
        <fullName evidence="3 10">Replication factor C subunit 1</fullName>
    </recommendedName>
</protein>
<dbReference type="Gene3D" id="1.10.8.60">
    <property type="match status" value="1"/>
</dbReference>
<dbReference type="InterPro" id="IPR001357">
    <property type="entry name" value="BRCT_dom"/>
</dbReference>
<dbReference type="Pfam" id="PF25361">
    <property type="entry name" value="AAA_lid_RFC1"/>
    <property type="match status" value="1"/>
</dbReference>
<feature type="domain" description="BRCT" evidence="12">
    <location>
        <begin position="286"/>
        <end position="367"/>
    </location>
</feature>
<keyword evidence="4" id="KW-0597">Phosphoprotein</keyword>
<keyword evidence="8" id="KW-0238">DNA-binding</keyword>
<keyword evidence="6 10" id="KW-0547">Nucleotide-binding</keyword>
<feature type="compositionally biased region" description="Basic and acidic residues" evidence="11">
    <location>
        <begin position="948"/>
        <end position="965"/>
    </location>
</feature>
<feature type="compositionally biased region" description="Basic residues" evidence="11">
    <location>
        <begin position="190"/>
        <end position="201"/>
    </location>
</feature>
<dbReference type="GO" id="GO:0005663">
    <property type="term" value="C:DNA replication factor C complex"/>
    <property type="evidence" value="ECO:0007669"/>
    <property type="project" value="InterPro"/>
</dbReference>
<dbReference type="PANTHER" id="PTHR23389">
    <property type="entry name" value="CHROMOSOME TRANSMISSION FIDELITY FACTOR 18"/>
    <property type="match status" value="1"/>
</dbReference>
<dbReference type="Gene3D" id="1.20.272.10">
    <property type="match status" value="1"/>
</dbReference>
<dbReference type="InterPro" id="IPR027417">
    <property type="entry name" value="P-loop_NTPase"/>
</dbReference>
<dbReference type="SMART" id="SM00292">
    <property type="entry name" value="BRCT"/>
    <property type="match status" value="1"/>
</dbReference>
<dbReference type="PANTHER" id="PTHR23389:SF6">
    <property type="entry name" value="REPLICATION FACTOR C SUBUNIT 1"/>
    <property type="match status" value="1"/>
</dbReference>
<dbReference type="SUPFAM" id="SSF48019">
    <property type="entry name" value="post-AAA+ oligomerization domain-like"/>
    <property type="match status" value="1"/>
</dbReference>
<keyword evidence="5 10" id="KW-0235">DNA replication</keyword>
<dbReference type="InterPro" id="IPR003959">
    <property type="entry name" value="ATPase_AAA_core"/>
</dbReference>
<dbReference type="Proteomes" id="UP001215598">
    <property type="component" value="Unassembled WGS sequence"/>
</dbReference>
<feature type="compositionally biased region" description="Acidic residues" evidence="11">
    <location>
        <begin position="931"/>
        <end position="947"/>
    </location>
</feature>
<dbReference type="CDD" id="cd18140">
    <property type="entry name" value="HLD_clamp_RFC"/>
    <property type="match status" value="1"/>
</dbReference>
<feature type="compositionally biased region" description="Acidic residues" evidence="11">
    <location>
        <begin position="149"/>
        <end position="160"/>
    </location>
</feature>
<feature type="compositionally biased region" description="Basic and acidic residues" evidence="11">
    <location>
        <begin position="391"/>
        <end position="404"/>
    </location>
</feature>
<dbReference type="InterPro" id="IPR008921">
    <property type="entry name" value="DNA_pol3_clamp-load_cplx_C"/>
</dbReference>
<feature type="region of interest" description="Disordered" evidence="11">
    <location>
        <begin position="917"/>
        <end position="986"/>
    </location>
</feature>
<dbReference type="GO" id="GO:0003677">
    <property type="term" value="F:DNA binding"/>
    <property type="evidence" value="ECO:0007669"/>
    <property type="project" value="UniProtKB-KW"/>
</dbReference>
<dbReference type="InterPro" id="IPR047854">
    <property type="entry name" value="RFC_lid"/>
</dbReference>
<dbReference type="Gene3D" id="3.40.50.300">
    <property type="entry name" value="P-loop containing nucleotide triphosphate hydrolases"/>
    <property type="match status" value="1"/>
</dbReference>
<evidence type="ECO:0000256" key="4">
    <source>
        <dbReference type="ARBA" id="ARBA00022553"/>
    </source>
</evidence>
<evidence type="ECO:0000256" key="9">
    <source>
        <dbReference type="ARBA" id="ARBA00023242"/>
    </source>
</evidence>
<dbReference type="InterPro" id="IPR036420">
    <property type="entry name" value="BRCT_dom_sf"/>
</dbReference>
<evidence type="ECO:0000256" key="10">
    <source>
        <dbReference type="PIRNR" id="PIRNR036578"/>
    </source>
</evidence>
<organism evidence="13 14">
    <name type="scientific">Mycena metata</name>
    <dbReference type="NCBI Taxonomy" id="1033252"/>
    <lineage>
        <taxon>Eukaryota</taxon>
        <taxon>Fungi</taxon>
        <taxon>Dikarya</taxon>
        <taxon>Basidiomycota</taxon>
        <taxon>Agaricomycotina</taxon>
        <taxon>Agaricomycetes</taxon>
        <taxon>Agaricomycetidae</taxon>
        <taxon>Agaricales</taxon>
        <taxon>Marasmiineae</taxon>
        <taxon>Mycenaceae</taxon>
        <taxon>Mycena</taxon>
    </lineage>
</organism>
<evidence type="ECO:0000256" key="1">
    <source>
        <dbReference type="ARBA" id="ARBA00004123"/>
    </source>
</evidence>
<dbReference type="GO" id="GO:0005634">
    <property type="term" value="C:nucleus"/>
    <property type="evidence" value="ECO:0007669"/>
    <property type="project" value="UniProtKB-SubCell"/>
</dbReference>
<reference evidence="13" key="1">
    <citation type="submission" date="2023-03" db="EMBL/GenBank/DDBJ databases">
        <title>Massive genome expansion in bonnet fungi (Mycena s.s.) driven by repeated elements and novel gene families across ecological guilds.</title>
        <authorList>
            <consortium name="Lawrence Berkeley National Laboratory"/>
            <person name="Harder C.B."/>
            <person name="Miyauchi S."/>
            <person name="Viragh M."/>
            <person name="Kuo A."/>
            <person name="Thoen E."/>
            <person name="Andreopoulos B."/>
            <person name="Lu D."/>
            <person name="Skrede I."/>
            <person name="Drula E."/>
            <person name="Henrissat B."/>
            <person name="Morin E."/>
            <person name="Kohler A."/>
            <person name="Barry K."/>
            <person name="LaButti K."/>
            <person name="Morin E."/>
            <person name="Salamov A."/>
            <person name="Lipzen A."/>
            <person name="Mereny Z."/>
            <person name="Hegedus B."/>
            <person name="Baldrian P."/>
            <person name="Stursova M."/>
            <person name="Weitz H."/>
            <person name="Taylor A."/>
            <person name="Grigoriev I.V."/>
            <person name="Nagy L.G."/>
            <person name="Martin F."/>
            <person name="Kauserud H."/>
        </authorList>
    </citation>
    <scope>NUCLEOTIDE SEQUENCE</scope>
    <source>
        <strain evidence="13">CBHHK182m</strain>
    </source>
</reference>
<gene>
    <name evidence="13" type="ORF">B0H16DRAFT_436191</name>
</gene>
<dbReference type="PIRSF" id="PIRSF036578">
    <property type="entry name" value="RFC1"/>
    <property type="match status" value="1"/>
</dbReference>
<dbReference type="FunFam" id="1.10.8.60:FF:000021">
    <property type="entry name" value="Replication factor C subunit 1"/>
    <property type="match status" value="1"/>
</dbReference>
<dbReference type="Gene3D" id="3.40.50.10190">
    <property type="entry name" value="BRCT domain"/>
    <property type="match status" value="1"/>
</dbReference>
<dbReference type="SMART" id="SM00382">
    <property type="entry name" value="AAA"/>
    <property type="match status" value="1"/>
</dbReference>
<dbReference type="InterPro" id="IPR003593">
    <property type="entry name" value="AAA+_ATPase"/>
</dbReference>
<keyword evidence="9 10" id="KW-0539">Nucleus</keyword>
<evidence type="ECO:0000313" key="14">
    <source>
        <dbReference type="Proteomes" id="UP001215598"/>
    </source>
</evidence>
<evidence type="ECO:0000256" key="3">
    <source>
        <dbReference type="ARBA" id="ARBA00020401"/>
    </source>
</evidence>
<proteinExistence type="inferred from homology"/>
<dbReference type="SUPFAM" id="SSF52113">
    <property type="entry name" value="BRCT domain"/>
    <property type="match status" value="1"/>
</dbReference>
<dbReference type="InterPro" id="IPR012178">
    <property type="entry name" value="RFC1"/>
</dbReference>
<dbReference type="AlphaFoldDB" id="A0AAD7HCL4"/>